<evidence type="ECO:0000256" key="1">
    <source>
        <dbReference type="SAM" id="MobiDB-lite"/>
    </source>
</evidence>
<accession>A0ABW4WEA0</accession>
<dbReference type="RefSeq" id="WP_379018608.1">
    <property type="nucleotide sequence ID" value="NZ_JBHUGY010000019.1"/>
</dbReference>
<evidence type="ECO:0000313" key="3">
    <source>
        <dbReference type="Proteomes" id="UP001597349"/>
    </source>
</evidence>
<comment type="caution">
    <text evidence="2">The sequence shown here is derived from an EMBL/GenBank/DDBJ whole genome shotgun (WGS) entry which is preliminary data.</text>
</comment>
<reference evidence="3" key="1">
    <citation type="journal article" date="2019" name="Int. J. Syst. Evol. Microbiol.">
        <title>The Global Catalogue of Microorganisms (GCM) 10K type strain sequencing project: providing services to taxonomists for standard genome sequencing and annotation.</title>
        <authorList>
            <consortium name="The Broad Institute Genomics Platform"/>
            <consortium name="The Broad Institute Genome Sequencing Center for Infectious Disease"/>
            <person name="Wu L."/>
            <person name="Ma J."/>
        </authorList>
    </citation>
    <scope>NUCLEOTIDE SEQUENCE [LARGE SCALE GENOMIC DNA]</scope>
    <source>
        <strain evidence="3">CGMCC 1.16226</strain>
    </source>
</reference>
<name>A0ABW4WEA0_9HYPH</name>
<sequence>MLNISVLDTEEFLAWVGQKSPLTPSNLGLTAIRKQLSSKFCAVALSDHQQRYDPERRPIVVVDERKVRDFFAFVSTYVTDYTPFSAFFRVVTTGQLDLLADDLGLTTRNTKPVVQKLVGTAIVEVALYLRSPNPHESGRPITLAATGATYSAAAIQGLALSPNADVFAIGRGWQALRSELGGEQLPLDIEALGSFWQVVQLAVHGGGSSDRPAGESVMIRSMRQVIESGRIEDSVLEDLLSSLPELRGDLSRFRGTREGRARAIQEAISLLNNSTGNAGQLRDCVAGCLLSLLGGGSFRFIPAALSAGPGLPMAPLWFAAWSGLQASSDIMTEFNCMGRRMARDWCAERVLYSFPTDDISVLELAGIGPDIEQLPRGQAGSVSVEIYPGVSSRQSISRVGAVSMNSRAEQQRDIKELRALMAHSSAILSRMDSSSASESIPKSDRPPGRNTNARRKY</sequence>
<organism evidence="2 3">
    <name type="scientific">Mesorhizobium calcicola</name>
    <dbReference type="NCBI Taxonomy" id="1300310"/>
    <lineage>
        <taxon>Bacteria</taxon>
        <taxon>Pseudomonadati</taxon>
        <taxon>Pseudomonadota</taxon>
        <taxon>Alphaproteobacteria</taxon>
        <taxon>Hyphomicrobiales</taxon>
        <taxon>Phyllobacteriaceae</taxon>
        <taxon>Mesorhizobium</taxon>
    </lineage>
</organism>
<proteinExistence type="predicted"/>
<feature type="compositionally biased region" description="Polar residues" evidence="1">
    <location>
        <begin position="431"/>
        <end position="440"/>
    </location>
</feature>
<evidence type="ECO:0000313" key="2">
    <source>
        <dbReference type="EMBL" id="MFD2053702.1"/>
    </source>
</evidence>
<protein>
    <submittedName>
        <fullName evidence="2">Uncharacterized protein</fullName>
    </submittedName>
</protein>
<keyword evidence="3" id="KW-1185">Reference proteome</keyword>
<dbReference type="EMBL" id="JBHUGY010000019">
    <property type="protein sequence ID" value="MFD2053702.1"/>
    <property type="molecule type" value="Genomic_DNA"/>
</dbReference>
<feature type="region of interest" description="Disordered" evidence="1">
    <location>
        <begin position="428"/>
        <end position="457"/>
    </location>
</feature>
<dbReference type="Proteomes" id="UP001597349">
    <property type="component" value="Unassembled WGS sequence"/>
</dbReference>
<gene>
    <name evidence="2" type="ORF">ACFSQT_11545</name>
</gene>